<name>A0A1J5PP91_9ZZZZ</name>
<dbReference type="AlphaFoldDB" id="A0A1J5PP91"/>
<dbReference type="EMBL" id="MLJW01002884">
    <property type="protein sequence ID" value="OIQ73398.1"/>
    <property type="molecule type" value="Genomic_DNA"/>
</dbReference>
<sequence>MRLAIEHRQSGTESAGGGRSADHGFQQGHRRHYELRSWIGFVDKRCSLKEPICQVDYLGLAAARQKGHHRGLGCQAQLRTCLCPVWLHRDHLGQRVSDISGGNTLLVQQRRLKRKNAQHMIDAVPDFLQPLGAPGPHRGADKVQCLDALAFQGGFQIKVEVRCVHPNEDVGALGQQAIFELLADANDLAVAAQHVPAKTMH</sequence>
<gene>
    <name evidence="2" type="ORF">GALL_449630</name>
</gene>
<evidence type="ECO:0000313" key="2">
    <source>
        <dbReference type="EMBL" id="OIQ73398.1"/>
    </source>
</evidence>
<comment type="caution">
    <text evidence="2">The sequence shown here is derived from an EMBL/GenBank/DDBJ whole genome shotgun (WGS) entry which is preliminary data.</text>
</comment>
<feature type="compositionally biased region" description="Basic and acidic residues" evidence="1">
    <location>
        <begin position="1"/>
        <end position="10"/>
    </location>
</feature>
<proteinExistence type="predicted"/>
<reference evidence="2" key="1">
    <citation type="submission" date="2016-10" db="EMBL/GenBank/DDBJ databases">
        <title>Sequence of Gallionella enrichment culture.</title>
        <authorList>
            <person name="Poehlein A."/>
            <person name="Muehling M."/>
            <person name="Daniel R."/>
        </authorList>
    </citation>
    <scope>NUCLEOTIDE SEQUENCE</scope>
</reference>
<evidence type="ECO:0000256" key="1">
    <source>
        <dbReference type="SAM" id="MobiDB-lite"/>
    </source>
</evidence>
<accession>A0A1J5PP91</accession>
<protein>
    <submittedName>
        <fullName evidence="2">Uncharacterized protein</fullName>
    </submittedName>
</protein>
<organism evidence="2">
    <name type="scientific">mine drainage metagenome</name>
    <dbReference type="NCBI Taxonomy" id="410659"/>
    <lineage>
        <taxon>unclassified sequences</taxon>
        <taxon>metagenomes</taxon>
        <taxon>ecological metagenomes</taxon>
    </lineage>
</organism>
<feature type="region of interest" description="Disordered" evidence="1">
    <location>
        <begin position="1"/>
        <end position="25"/>
    </location>
</feature>